<dbReference type="InterPro" id="IPR044855">
    <property type="entry name" value="CoA-Trfase_III_dom3_sf"/>
</dbReference>
<organism evidence="2 3">
    <name type="scientific">Tardiphaga robiniae</name>
    <dbReference type="NCBI Taxonomy" id="943830"/>
    <lineage>
        <taxon>Bacteria</taxon>
        <taxon>Pseudomonadati</taxon>
        <taxon>Pseudomonadota</taxon>
        <taxon>Alphaproteobacteria</taxon>
        <taxon>Hyphomicrobiales</taxon>
        <taxon>Nitrobacteraceae</taxon>
        <taxon>Tardiphaga</taxon>
    </lineage>
</organism>
<keyword evidence="3" id="KW-1185">Reference proteome</keyword>
<dbReference type="SUPFAM" id="SSF89796">
    <property type="entry name" value="CoA-transferase family III (CaiB/BaiF)"/>
    <property type="match status" value="1"/>
</dbReference>
<dbReference type="InterPro" id="IPR050483">
    <property type="entry name" value="CoA-transferase_III_domain"/>
</dbReference>
<dbReference type="GO" id="GO:0008410">
    <property type="term" value="F:CoA-transferase activity"/>
    <property type="evidence" value="ECO:0007669"/>
    <property type="project" value="TreeGrafter"/>
</dbReference>
<dbReference type="PANTHER" id="PTHR48207">
    <property type="entry name" value="SUCCINATE--HYDROXYMETHYLGLUTARATE COA-TRANSFERASE"/>
    <property type="match status" value="1"/>
</dbReference>
<evidence type="ECO:0000256" key="1">
    <source>
        <dbReference type="ARBA" id="ARBA00022679"/>
    </source>
</evidence>
<sequence length="402" mass="43540">MSLPIAPGAIAGLRVIDLSRVLGGPYCTQILADHGADVVKVEPPAGDETRDWGPPFHDDDAAYFIGTNRNKRSIGLDLASEDGRTVLMRMLENADVMIENFKPGTLDKWGIGNDFLREKFPQLIHCRISGFGGDGPHGGHPGYDAIIQSMVGLMASTGSQESGPTRIGVALVDMATGLYACVGILMALAERAKSGLGQFVEATLYETGLAIMHPHTANYFYNGGKPPALTGNEHPNLVPYAVFAARDGNIFMGVGNDGTFRKLCRELGKPELGTDVRFARNRDRVQNRDALRAELEAILGEHDSAPLCERLLGAGLPAGPVQSIDKALANAHTKHRGDIIEKDWYKGVASPVRFDRTKASLRHVPPKFNEHFNEILTEFGYSGDEIKELVAKGTVSGSERKR</sequence>
<dbReference type="Gene3D" id="3.30.1540.10">
    <property type="entry name" value="formyl-coa transferase, domain 3"/>
    <property type="match status" value="1"/>
</dbReference>
<gene>
    <name evidence="2" type="ORF">A4A58_05500</name>
</gene>
<dbReference type="InterPro" id="IPR003673">
    <property type="entry name" value="CoA-Trfase_fam_III"/>
</dbReference>
<keyword evidence="1" id="KW-0808">Transferase</keyword>
<dbReference type="Gene3D" id="3.40.50.10540">
    <property type="entry name" value="Crotonobetainyl-coa:carnitine coa-transferase, domain 1"/>
    <property type="match status" value="1"/>
</dbReference>
<evidence type="ECO:0000313" key="3">
    <source>
        <dbReference type="Proteomes" id="UP000076574"/>
    </source>
</evidence>
<comment type="caution">
    <text evidence="2">The sequence shown here is derived from an EMBL/GenBank/DDBJ whole genome shotgun (WGS) entry which is preliminary data.</text>
</comment>
<accession>A0A161SVI5</accession>
<dbReference type="RefSeq" id="WP_068730318.1">
    <property type="nucleotide sequence ID" value="NZ_LVYV01000001.1"/>
</dbReference>
<proteinExistence type="predicted"/>
<reference evidence="2 3" key="1">
    <citation type="submission" date="2016-03" db="EMBL/GenBank/DDBJ databases">
        <title>Microsymbionts genomes from the relict species Vavilovia formosa (Stev.) Fed.</title>
        <authorList>
            <person name="Kopat V."/>
            <person name="Chirak E."/>
            <person name="Kimeklis A."/>
            <person name="Andronov E."/>
        </authorList>
    </citation>
    <scope>NUCLEOTIDE SEQUENCE [LARGE SCALE GENOMIC DNA]</scope>
    <source>
        <strain evidence="2 3">Vaf07</strain>
    </source>
</reference>
<dbReference type="InterPro" id="IPR023606">
    <property type="entry name" value="CoA-Trfase_III_dom_1_sf"/>
</dbReference>
<dbReference type="OrthoDB" id="9806585at2"/>
<dbReference type="Proteomes" id="UP000076574">
    <property type="component" value="Unassembled WGS sequence"/>
</dbReference>
<dbReference type="Pfam" id="PF02515">
    <property type="entry name" value="CoA_transf_3"/>
    <property type="match status" value="1"/>
</dbReference>
<dbReference type="STRING" id="943830.A4A58_05500"/>
<dbReference type="PANTHER" id="PTHR48207:SF3">
    <property type="entry name" value="SUCCINATE--HYDROXYMETHYLGLUTARATE COA-TRANSFERASE"/>
    <property type="match status" value="1"/>
</dbReference>
<dbReference type="EMBL" id="LVYV01000001">
    <property type="protein sequence ID" value="KZD25832.1"/>
    <property type="molecule type" value="Genomic_DNA"/>
</dbReference>
<protein>
    <submittedName>
        <fullName evidence="2">Carnitine dehydratase</fullName>
    </submittedName>
</protein>
<dbReference type="AlphaFoldDB" id="A0A161SVI5"/>
<name>A0A161SVI5_9BRAD</name>
<evidence type="ECO:0000313" key="2">
    <source>
        <dbReference type="EMBL" id="KZD25832.1"/>
    </source>
</evidence>